<dbReference type="GO" id="GO:0016020">
    <property type="term" value="C:membrane"/>
    <property type="evidence" value="ECO:0007669"/>
    <property type="project" value="UniProtKB-SubCell"/>
</dbReference>
<feature type="transmembrane region" description="Helical" evidence="7">
    <location>
        <begin position="143"/>
        <end position="167"/>
    </location>
</feature>
<organism evidence="9 10">
    <name type="scientific">Providencia sneebia DSM 19967</name>
    <dbReference type="NCBI Taxonomy" id="1141660"/>
    <lineage>
        <taxon>Bacteria</taxon>
        <taxon>Pseudomonadati</taxon>
        <taxon>Pseudomonadota</taxon>
        <taxon>Gammaproteobacteria</taxon>
        <taxon>Enterobacterales</taxon>
        <taxon>Morganellaceae</taxon>
        <taxon>Providencia</taxon>
    </lineage>
</organism>
<feature type="transmembrane region" description="Helical" evidence="7">
    <location>
        <begin position="111"/>
        <end position="131"/>
    </location>
</feature>
<dbReference type="InterPro" id="IPR022764">
    <property type="entry name" value="Peptidase_S54_rhomboid_dom"/>
</dbReference>
<keyword evidence="3 7" id="KW-0812">Transmembrane</keyword>
<keyword evidence="5 7" id="KW-1133">Transmembrane helix</keyword>
<evidence type="ECO:0000256" key="5">
    <source>
        <dbReference type="ARBA" id="ARBA00022989"/>
    </source>
</evidence>
<comment type="similarity">
    <text evidence="2">Belongs to the peptidase S54 family.</text>
</comment>
<feature type="transmembrane region" description="Helical" evidence="7">
    <location>
        <begin position="238"/>
        <end position="256"/>
    </location>
</feature>
<evidence type="ECO:0000256" key="1">
    <source>
        <dbReference type="ARBA" id="ARBA00004141"/>
    </source>
</evidence>
<protein>
    <recommendedName>
        <fullName evidence="8">Peptidase S54 rhomboid domain-containing protein</fullName>
    </recommendedName>
</protein>
<dbReference type="InterPro" id="IPR035952">
    <property type="entry name" value="Rhomboid-like_sf"/>
</dbReference>
<dbReference type="HOGENOM" id="CLU_055068_3_2_6"/>
<feature type="transmembrane region" description="Helical" evidence="7">
    <location>
        <begin position="20"/>
        <end position="42"/>
    </location>
</feature>
<feature type="transmembrane region" description="Helical" evidence="7">
    <location>
        <begin position="187"/>
        <end position="207"/>
    </location>
</feature>
<dbReference type="PANTHER" id="PTHR43731">
    <property type="entry name" value="RHOMBOID PROTEASE"/>
    <property type="match status" value="1"/>
</dbReference>
<evidence type="ECO:0000259" key="8">
    <source>
        <dbReference type="Pfam" id="PF01694"/>
    </source>
</evidence>
<evidence type="ECO:0000256" key="2">
    <source>
        <dbReference type="ARBA" id="ARBA00009045"/>
    </source>
</evidence>
<name>K8WLH5_9GAMM</name>
<reference evidence="9 10" key="1">
    <citation type="journal article" date="2012" name="BMC Genomics">
        <title>Comparative genomics of bacteria in the genus Providencia isolated from wild Drosophila melanogaster.</title>
        <authorList>
            <person name="Galac M.R."/>
            <person name="Lazzaro B.P."/>
        </authorList>
    </citation>
    <scope>NUCLEOTIDE SEQUENCE [LARGE SCALE GENOMIC DNA]</scope>
    <source>
        <strain evidence="9 10">DSM 19967</strain>
    </source>
</reference>
<accession>K8WLH5</accession>
<dbReference type="Pfam" id="PF01694">
    <property type="entry name" value="Rhomboid"/>
    <property type="match status" value="1"/>
</dbReference>
<keyword evidence="4" id="KW-0378">Hydrolase</keyword>
<evidence type="ECO:0000313" key="10">
    <source>
        <dbReference type="Proteomes" id="UP000010290"/>
    </source>
</evidence>
<dbReference type="PANTHER" id="PTHR43731:SF14">
    <property type="entry name" value="PRESENILIN-ASSOCIATED RHOMBOID-LIKE PROTEIN, MITOCHONDRIAL"/>
    <property type="match status" value="1"/>
</dbReference>
<gene>
    <name evidence="9" type="ORF">OO7_06384</name>
</gene>
<dbReference type="PATRIC" id="fig|1141660.3.peg.1282"/>
<sequence length="287" mass="31803">MTDQPSAHVPSPPKKTPLFSFKAIMLTSGLVLLNIVIYFYQLHFASPLDSRENNLLLFGANVYQLSLTGDWWRYPISMLLHSNGVHLAFNSLALFVIGIECERNYGKSKLLAIYFISGIGAALFSAYWQYYEDINDPTLTDNMVYITVGVGASGAIMGLAAASVIYLYQAIRVPNINPTIHAQQKRLLYNILGMIVLTLISGLQAGVDNAAHIGGASIGALISLGYIFIPVKTRQQKLITGLFVTIAAIGLLLFAIDHFSFSLDSKLLDEREFIYQEINNEMMELRK</sequence>
<feature type="transmembrane region" description="Helical" evidence="7">
    <location>
        <begin position="213"/>
        <end position="231"/>
    </location>
</feature>
<evidence type="ECO:0000256" key="3">
    <source>
        <dbReference type="ARBA" id="ARBA00022692"/>
    </source>
</evidence>
<dbReference type="InterPro" id="IPR050925">
    <property type="entry name" value="Rhomboid_protease_S54"/>
</dbReference>
<evidence type="ECO:0000256" key="6">
    <source>
        <dbReference type="ARBA" id="ARBA00023136"/>
    </source>
</evidence>
<keyword evidence="6 7" id="KW-0472">Membrane</keyword>
<feature type="transmembrane region" description="Helical" evidence="7">
    <location>
        <begin position="78"/>
        <end position="99"/>
    </location>
</feature>
<evidence type="ECO:0000313" key="9">
    <source>
        <dbReference type="EMBL" id="EKT58327.1"/>
    </source>
</evidence>
<dbReference type="SUPFAM" id="SSF144091">
    <property type="entry name" value="Rhomboid-like"/>
    <property type="match status" value="1"/>
</dbReference>
<dbReference type="RefSeq" id="WP_008915127.1">
    <property type="nucleotide sequence ID" value="NZ_CM001773.1"/>
</dbReference>
<keyword evidence="10" id="KW-1185">Reference proteome</keyword>
<comment type="subcellular location">
    <subcellularLocation>
        <location evidence="1">Membrane</location>
        <topology evidence="1">Multi-pass membrane protein</topology>
    </subcellularLocation>
</comment>
<dbReference type="Gene3D" id="1.20.1540.10">
    <property type="entry name" value="Rhomboid-like"/>
    <property type="match status" value="1"/>
</dbReference>
<proteinExistence type="inferred from homology"/>
<comment type="caution">
    <text evidence="9">The sequence shown here is derived from an EMBL/GenBank/DDBJ whole genome shotgun (WGS) entry which is preliminary data.</text>
</comment>
<dbReference type="GO" id="GO:0004252">
    <property type="term" value="F:serine-type endopeptidase activity"/>
    <property type="evidence" value="ECO:0007669"/>
    <property type="project" value="InterPro"/>
</dbReference>
<evidence type="ECO:0000256" key="7">
    <source>
        <dbReference type="SAM" id="Phobius"/>
    </source>
</evidence>
<dbReference type="OrthoDB" id="7767057at2"/>
<dbReference type="AlphaFoldDB" id="K8WLH5"/>
<dbReference type="Proteomes" id="UP000010290">
    <property type="component" value="Chromosome"/>
</dbReference>
<feature type="domain" description="Peptidase S54 rhomboid" evidence="8">
    <location>
        <begin position="69"/>
        <end position="224"/>
    </location>
</feature>
<dbReference type="EMBL" id="AKKN01000007">
    <property type="protein sequence ID" value="EKT58327.1"/>
    <property type="molecule type" value="Genomic_DNA"/>
</dbReference>
<evidence type="ECO:0000256" key="4">
    <source>
        <dbReference type="ARBA" id="ARBA00022801"/>
    </source>
</evidence>